<gene>
    <name evidence="1" type="ORF">VSR83_33350</name>
</gene>
<comment type="caution">
    <text evidence="1">The sequence shown here is derived from an EMBL/GenBank/DDBJ whole genome shotgun (WGS) entry which is preliminary data.</text>
</comment>
<reference evidence="1" key="1">
    <citation type="submission" date="2024-01" db="EMBL/GenBank/DDBJ databases">
        <title>The diversity of rhizobia nodulating Mimosa spp. in eleven states of Brazil covering several biomes is determined by host plant, location, and edaphic factors.</title>
        <authorList>
            <person name="Rouws L."/>
            <person name="Barauna A."/>
            <person name="Beukes C."/>
            <person name="De Faria S.M."/>
            <person name="Gross E."/>
            <person name="Dos Reis Junior F.B."/>
            <person name="Simon M."/>
            <person name="Maluk M."/>
            <person name="Odee D.W."/>
            <person name="Kenicer G."/>
            <person name="Young J.P.W."/>
            <person name="Reis V.M."/>
            <person name="Zilli J."/>
            <person name="James E.K."/>
        </authorList>
    </citation>
    <scope>NUCLEOTIDE SEQUENCE</scope>
    <source>
        <strain evidence="1">JPY452</strain>
    </source>
</reference>
<name>A0ACC6RTS0_9BURK</name>
<organism evidence="1 2">
    <name type="scientific">Paraburkholderia unamae</name>
    <dbReference type="NCBI Taxonomy" id="219649"/>
    <lineage>
        <taxon>Bacteria</taxon>
        <taxon>Pseudomonadati</taxon>
        <taxon>Pseudomonadota</taxon>
        <taxon>Betaproteobacteria</taxon>
        <taxon>Burkholderiales</taxon>
        <taxon>Burkholderiaceae</taxon>
        <taxon>Paraburkholderia</taxon>
    </lineage>
</organism>
<proteinExistence type="predicted"/>
<dbReference type="EMBL" id="JAYMRU010000034">
    <property type="protein sequence ID" value="MEM5404849.1"/>
    <property type="molecule type" value="Genomic_DNA"/>
</dbReference>
<evidence type="ECO:0000313" key="2">
    <source>
        <dbReference type="Proteomes" id="UP001392318"/>
    </source>
</evidence>
<sequence length="132" mass="13880">MPGARWFPGTRLNYVDQVLRHEKLPGLALIAESEPGGPTAGSLSWAELRRQVAAVAHTLRGLGVKKGDRIVGYLPDVPQAIGSFLATASIGVGQRLSMTEPEGPSKARAQRIAVAGELPQSTPLQPPGPQGQ</sequence>
<protein>
    <submittedName>
        <fullName evidence="1">AMP-binding protein</fullName>
    </submittedName>
</protein>
<evidence type="ECO:0000313" key="1">
    <source>
        <dbReference type="EMBL" id="MEM5404849.1"/>
    </source>
</evidence>
<dbReference type="Proteomes" id="UP001392318">
    <property type="component" value="Unassembled WGS sequence"/>
</dbReference>
<keyword evidence="2" id="KW-1185">Reference proteome</keyword>
<accession>A0ACC6RTS0</accession>